<proteinExistence type="predicted"/>
<organism evidence="2 3">
    <name type="scientific">Paragonimus skrjabini miyazakii</name>
    <dbReference type="NCBI Taxonomy" id="59628"/>
    <lineage>
        <taxon>Eukaryota</taxon>
        <taxon>Metazoa</taxon>
        <taxon>Spiralia</taxon>
        <taxon>Lophotrochozoa</taxon>
        <taxon>Platyhelminthes</taxon>
        <taxon>Trematoda</taxon>
        <taxon>Digenea</taxon>
        <taxon>Plagiorchiida</taxon>
        <taxon>Troglotremata</taxon>
        <taxon>Troglotrematidae</taxon>
        <taxon>Paragonimus</taxon>
    </lineage>
</organism>
<dbReference type="SUPFAM" id="SSF57302">
    <property type="entry name" value="Snake toxin-like"/>
    <property type="match status" value="1"/>
</dbReference>
<evidence type="ECO:0000313" key="3">
    <source>
        <dbReference type="Proteomes" id="UP000822476"/>
    </source>
</evidence>
<evidence type="ECO:0000313" key="2">
    <source>
        <dbReference type="EMBL" id="KAF7252203.1"/>
    </source>
</evidence>
<sequence length="98" mass="11154">MVCFIGVVISLALVQIVTSTLYCYRGTYPTPMKLHQLTIVPNCAYCSYHESRRKGRLTNVYYGCARNCKSFENRSEMQECCQTSLCNGKLAGNDPRKR</sequence>
<dbReference type="EMBL" id="JTDE01004930">
    <property type="protein sequence ID" value="KAF7252203.1"/>
    <property type="molecule type" value="Genomic_DNA"/>
</dbReference>
<protein>
    <submittedName>
        <fullName evidence="2">Uncharacterized protein</fullName>
    </submittedName>
</protein>
<dbReference type="AlphaFoldDB" id="A0A8S9YRI8"/>
<name>A0A8S9YRI8_9TREM</name>
<reference evidence="2" key="1">
    <citation type="submission" date="2019-07" db="EMBL/GenBank/DDBJ databases">
        <title>Annotation for the trematode Paragonimus miyazaki's.</title>
        <authorList>
            <person name="Choi Y.-J."/>
        </authorList>
    </citation>
    <scope>NUCLEOTIDE SEQUENCE</scope>
    <source>
        <strain evidence="2">Japan</strain>
    </source>
</reference>
<comment type="caution">
    <text evidence="2">The sequence shown here is derived from an EMBL/GenBank/DDBJ whole genome shotgun (WGS) entry which is preliminary data.</text>
</comment>
<accession>A0A8S9YRI8</accession>
<keyword evidence="1" id="KW-0732">Signal</keyword>
<dbReference type="InterPro" id="IPR045860">
    <property type="entry name" value="Snake_toxin-like_sf"/>
</dbReference>
<keyword evidence="3" id="KW-1185">Reference proteome</keyword>
<evidence type="ECO:0000256" key="1">
    <source>
        <dbReference type="SAM" id="SignalP"/>
    </source>
</evidence>
<dbReference type="Proteomes" id="UP000822476">
    <property type="component" value="Unassembled WGS sequence"/>
</dbReference>
<feature type="chain" id="PRO_5035806236" evidence="1">
    <location>
        <begin position="20"/>
        <end position="98"/>
    </location>
</feature>
<gene>
    <name evidence="2" type="ORF">EG68_09221</name>
</gene>
<feature type="signal peptide" evidence="1">
    <location>
        <begin position="1"/>
        <end position="19"/>
    </location>
</feature>